<reference evidence="2 3" key="1">
    <citation type="submission" date="2008-07" db="EMBL/GenBank/DDBJ databases">
        <authorList>
            <person name="El-Sayed N."/>
            <person name="Caler E."/>
            <person name="Inman J."/>
            <person name="Amedeo P."/>
            <person name="Hass B."/>
            <person name="Wortman J."/>
        </authorList>
    </citation>
    <scope>NUCLEOTIDE SEQUENCE [LARGE SCALE GENOMIC DNA]</scope>
    <source>
        <strain evidence="3">ATCC 50983 / TXsc</strain>
    </source>
</reference>
<gene>
    <name evidence="2" type="ORF">Pmar_PMAR024944</name>
</gene>
<evidence type="ECO:0000313" key="3">
    <source>
        <dbReference type="Proteomes" id="UP000007800"/>
    </source>
</evidence>
<protein>
    <submittedName>
        <fullName evidence="2">Uncharacterized protein</fullName>
    </submittedName>
</protein>
<proteinExistence type="predicted"/>
<dbReference type="AlphaFoldDB" id="C5K4I5"/>
<keyword evidence="1" id="KW-0812">Transmembrane</keyword>
<dbReference type="EMBL" id="GG670502">
    <property type="protein sequence ID" value="EER20610.1"/>
    <property type="molecule type" value="Genomic_DNA"/>
</dbReference>
<feature type="transmembrane region" description="Helical" evidence="1">
    <location>
        <begin position="12"/>
        <end position="33"/>
    </location>
</feature>
<dbReference type="Proteomes" id="UP000007800">
    <property type="component" value="Unassembled WGS sequence"/>
</dbReference>
<accession>C5K4I5</accession>
<dbReference type="InParanoid" id="C5K4I5"/>
<organism evidence="3">
    <name type="scientific">Perkinsus marinus (strain ATCC 50983 / TXsc)</name>
    <dbReference type="NCBI Taxonomy" id="423536"/>
    <lineage>
        <taxon>Eukaryota</taxon>
        <taxon>Sar</taxon>
        <taxon>Alveolata</taxon>
        <taxon>Perkinsozoa</taxon>
        <taxon>Perkinsea</taxon>
        <taxon>Perkinsida</taxon>
        <taxon>Perkinsidae</taxon>
        <taxon>Perkinsus</taxon>
    </lineage>
</organism>
<keyword evidence="3" id="KW-1185">Reference proteome</keyword>
<sequence>MRGSTGKILMRTMKYGAIVGGTAIGGTSAYIYFTTPSPIPASAYRKTVPQFERRKSLEKLRRDEYCAH</sequence>
<evidence type="ECO:0000313" key="2">
    <source>
        <dbReference type="EMBL" id="EER20610.1"/>
    </source>
</evidence>
<keyword evidence="1" id="KW-1133">Transmembrane helix</keyword>
<dbReference type="RefSeq" id="XP_002788814.1">
    <property type="nucleotide sequence ID" value="XM_002788768.1"/>
</dbReference>
<keyword evidence="1" id="KW-0472">Membrane</keyword>
<dbReference type="GeneID" id="9054181"/>
<evidence type="ECO:0000256" key="1">
    <source>
        <dbReference type="SAM" id="Phobius"/>
    </source>
</evidence>
<name>C5K4I5_PERM5</name>